<evidence type="ECO:0000256" key="5">
    <source>
        <dbReference type="ARBA" id="ARBA00022801"/>
    </source>
</evidence>
<name>A0A2G2YU37_CAPAN</name>
<keyword evidence="5 8" id="KW-0378">Hydrolase</keyword>
<protein>
    <recommendedName>
        <fullName evidence="11">Polygalacturonase</fullName>
    </recommendedName>
</protein>
<evidence type="ECO:0000313" key="9">
    <source>
        <dbReference type="EMBL" id="PHT73278.1"/>
    </source>
</evidence>
<dbReference type="Pfam" id="PF00295">
    <property type="entry name" value="Glyco_hydro_28"/>
    <property type="match status" value="1"/>
</dbReference>
<dbReference type="PANTHER" id="PTHR31375">
    <property type="match status" value="1"/>
</dbReference>
<dbReference type="GO" id="GO:0071555">
    <property type="term" value="P:cell wall organization"/>
    <property type="evidence" value="ECO:0007669"/>
    <property type="project" value="UniProtKB-KW"/>
</dbReference>
<evidence type="ECO:0000256" key="2">
    <source>
        <dbReference type="ARBA" id="ARBA00008834"/>
    </source>
</evidence>
<gene>
    <name evidence="9" type="ORF">T459_24063</name>
</gene>
<reference evidence="9 10" key="1">
    <citation type="journal article" date="2014" name="Nat. Genet.">
        <title>Genome sequence of the hot pepper provides insights into the evolution of pungency in Capsicum species.</title>
        <authorList>
            <person name="Kim S."/>
            <person name="Park M."/>
            <person name="Yeom S.I."/>
            <person name="Kim Y.M."/>
            <person name="Lee J.M."/>
            <person name="Lee H.A."/>
            <person name="Seo E."/>
            <person name="Choi J."/>
            <person name="Cheong K."/>
            <person name="Kim K.T."/>
            <person name="Jung K."/>
            <person name="Lee G.W."/>
            <person name="Oh S.K."/>
            <person name="Bae C."/>
            <person name="Kim S.B."/>
            <person name="Lee H.Y."/>
            <person name="Kim S.Y."/>
            <person name="Kim M.S."/>
            <person name="Kang B.C."/>
            <person name="Jo Y.D."/>
            <person name="Yang H.B."/>
            <person name="Jeong H.J."/>
            <person name="Kang W.H."/>
            <person name="Kwon J.K."/>
            <person name="Shin C."/>
            <person name="Lim J.Y."/>
            <person name="Park J.H."/>
            <person name="Huh J.H."/>
            <person name="Kim J.S."/>
            <person name="Kim B.D."/>
            <person name="Cohen O."/>
            <person name="Paran I."/>
            <person name="Suh M.C."/>
            <person name="Lee S.B."/>
            <person name="Kim Y.K."/>
            <person name="Shin Y."/>
            <person name="Noh S.J."/>
            <person name="Park J."/>
            <person name="Seo Y.S."/>
            <person name="Kwon S.Y."/>
            <person name="Kim H.A."/>
            <person name="Park J.M."/>
            <person name="Kim H.J."/>
            <person name="Choi S.B."/>
            <person name="Bosland P.W."/>
            <person name="Reeves G."/>
            <person name="Jo S.H."/>
            <person name="Lee B.W."/>
            <person name="Cho H.T."/>
            <person name="Choi H.S."/>
            <person name="Lee M.S."/>
            <person name="Yu Y."/>
            <person name="Do Choi Y."/>
            <person name="Park B.S."/>
            <person name="van Deynze A."/>
            <person name="Ashrafi H."/>
            <person name="Hill T."/>
            <person name="Kim W.T."/>
            <person name="Pai H.S."/>
            <person name="Ahn H.K."/>
            <person name="Yeam I."/>
            <person name="Giovannoni J.J."/>
            <person name="Rose J.K."/>
            <person name="Sorensen I."/>
            <person name="Lee S.J."/>
            <person name="Kim R.W."/>
            <person name="Choi I.Y."/>
            <person name="Choi B.S."/>
            <person name="Lim J.S."/>
            <person name="Lee Y.H."/>
            <person name="Choi D."/>
        </authorList>
    </citation>
    <scope>NUCLEOTIDE SEQUENCE [LARGE SCALE GENOMIC DNA]</scope>
    <source>
        <strain evidence="10">cv. CM334</strain>
    </source>
</reference>
<comment type="subcellular location">
    <subcellularLocation>
        <location evidence="1">Secreted</location>
        <location evidence="1">Cell wall</location>
    </subcellularLocation>
</comment>
<dbReference type="Gramene" id="PHT73278">
    <property type="protein sequence ID" value="PHT73278"/>
    <property type="gene ID" value="T459_24063"/>
</dbReference>
<dbReference type="STRING" id="4072.A0A2G2YU37"/>
<evidence type="ECO:0000256" key="1">
    <source>
        <dbReference type="ARBA" id="ARBA00004191"/>
    </source>
</evidence>
<dbReference type="OMA" id="WISFEHI"/>
<reference evidence="9 10" key="2">
    <citation type="journal article" date="2017" name="Genome Biol.">
        <title>New reference genome sequences of hot pepper reveal the massive evolution of plant disease-resistance genes by retroduplication.</title>
        <authorList>
            <person name="Kim S."/>
            <person name="Park J."/>
            <person name="Yeom S.I."/>
            <person name="Kim Y.M."/>
            <person name="Seo E."/>
            <person name="Kim K.T."/>
            <person name="Kim M.S."/>
            <person name="Lee J.M."/>
            <person name="Cheong K."/>
            <person name="Shin H.S."/>
            <person name="Kim S.B."/>
            <person name="Han K."/>
            <person name="Lee J."/>
            <person name="Park M."/>
            <person name="Lee H.A."/>
            <person name="Lee H.Y."/>
            <person name="Lee Y."/>
            <person name="Oh S."/>
            <person name="Lee J.H."/>
            <person name="Choi E."/>
            <person name="Choi E."/>
            <person name="Lee S.E."/>
            <person name="Jeon J."/>
            <person name="Kim H."/>
            <person name="Choi G."/>
            <person name="Song H."/>
            <person name="Lee J."/>
            <person name="Lee S.C."/>
            <person name="Kwon J.K."/>
            <person name="Lee H.Y."/>
            <person name="Koo N."/>
            <person name="Hong Y."/>
            <person name="Kim R.W."/>
            <person name="Kang W.H."/>
            <person name="Huh J.H."/>
            <person name="Kang B.C."/>
            <person name="Yang T.J."/>
            <person name="Lee Y.H."/>
            <person name="Bennetzen J.L."/>
            <person name="Choi D."/>
        </authorList>
    </citation>
    <scope>NUCLEOTIDE SEQUENCE [LARGE SCALE GENOMIC DNA]</scope>
    <source>
        <strain evidence="10">cv. CM334</strain>
    </source>
</reference>
<keyword evidence="4" id="KW-0964">Secreted</keyword>
<accession>A0A2G2YU37</accession>
<dbReference type="EMBL" id="AYRZ02000009">
    <property type="protein sequence ID" value="PHT73278.1"/>
    <property type="molecule type" value="Genomic_DNA"/>
</dbReference>
<dbReference type="AlphaFoldDB" id="A0A2G2YU37"/>
<evidence type="ECO:0000256" key="3">
    <source>
        <dbReference type="ARBA" id="ARBA00022512"/>
    </source>
</evidence>
<evidence type="ECO:0000256" key="6">
    <source>
        <dbReference type="ARBA" id="ARBA00023295"/>
    </source>
</evidence>
<dbReference type="GO" id="GO:0004650">
    <property type="term" value="F:polygalacturonase activity"/>
    <property type="evidence" value="ECO:0007669"/>
    <property type="project" value="InterPro"/>
</dbReference>
<dbReference type="InterPro" id="IPR000743">
    <property type="entry name" value="Glyco_hydro_28"/>
</dbReference>
<proteinExistence type="inferred from homology"/>
<dbReference type="SUPFAM" id="SSF51126">
    <property type="entry name" value="Pectin lyase-like"/>
    <property type="match status" value="1"/>
</dbReference>
<dbReference type="Proteomes" id="UP000222542">
    <property type="component" value="Unassembled WGS sequence"/>
</dbReference>
<evidence type="ECO:0008006" key="11">
    <source>
        <dbReference type="Google" id="ProtNLM"/>
    </source>
</evidence>
<keyword evidence="10" id="KW-1185">Reference proteome</keyword>
<dbReference type="InterPro" id="IPR012334">
    <property type="entry name" value="Pectin_lyas_fold"/>
</dbReference>
<evidence type="ECO:0000256" key="4">
    <source>
        <dbReference type="ARBA" id="ARBA00022525"/>
    </source>
</evidence>
<keyword evidence="7" id="KW-0961">Cell wall biogenesis/degradation</keyword>
<dbReference type="InterPro" id="IPR011050">
    <property type="entry name" value="Pectin_lyase_fold/virulence"/>
</dbReference>
<organism evidence="9 10">
    <name type="scientific">Capsicum annuum</name>
    <name type="common">Capsicum pepper</name>
    <dbReference type="NCBI Taxonomy" id="4072"/>
    <lineage>
        <taxon>Eukaryota</taxon>
        <taxon>Viridiplantae</taxon>
        <taxon>Streptophyta</taxon>
        <taxon>Embryophyta</taxon>
        <taxon>Tracheophyta</taxon>
        <taxon>Spermatophyta</taxon>
        <taxon>Magnoliopsida</taxon>
        <taxon>eudicotyledons</taxon>
        <taxon>Gunneridae</taxon>
        <taxon>Pentapetalae</taxon>
        <taxon>asterids</taxon>
        <taxon>lamiids</taxon>
        <taxon>Solanales</taxon>
        <taxon>Solanaceae</taxon>
        <taxon>Solanoideae</taxon>
        <taxon>Capsiceae</taxon>
        <taxon>Capsicum</taxon>
    </lineage>
</organism>
<evidence type="ECO:0000256" key="8">
    <source>
        <dbReference type="RuleBase" id="RU361169"/>
    </source>
</evidence>
<dbReference type="GO" id="GO:0005975">
    <property type="term" value="P:carbohydrate metabolic process"/>
    <property type="evidence" value="ECO:0007669"/>
    <property type="project" value="InterPro"/>
</dbReference>
<comment type="caution">
    <text evidence="9">The sequence shown here is derived from an EMBL/GenBank/DDBJ whole genome shotgun (WGS) entry which is preliminary data.</text>
</comment>
<keyword evidence="3" id="KW-0134">Cell wall</keyword>
<sequence>MQLNKIPRKIVIPKGTFFLNQVRLVGNCKAPNLELQIHGTLKAPPNPSQFKHDMAIKHIDHFTFCGGVLDGQGEQGWQQNDCKKSKSCNKLPNNLSFNFLTNSIISNITLLDSKLFHINSMAST</sequence>
<evidence type="ECO:0000256" key="7">
    <source>
        <dbReference type="ARBA" id="ARBA00023316"/>
    </source>
</evidence>
<dbReference type="Gene3D" id="2.160.20.10">
    <property type="entry name" value="Single-stranded right-handed beta-helix, Pectin lyase-like"/>
    <property type="match status" value="1"/>
</dbReference>
<keyword evidence="6 8" id="KW-0326">Glycosidase</keyword>
<comment type="similarity">
    <text evidence="2 8">Belongs to the glycosyl hydrolase 28 family.</text>
</comment>
<evidence type="ECO:0000313" key="10">
    <source>
        <dbReference type="Proteomes" id="UP000222542"/>
    </source>
</evidence>